<protein>
    <submittedName>
        <fullName evidence="1">Uncharacterized protein</fullName>
    </submittedName>
</protein>
<gene>
    <name evidence="1" type="ORF">ONB1V03_LOCUS19213</name>
</gene>
<keyword evidence="2" id="KW-1185">Reference proteome</keyword>
<dbReference type="AlphaFoldDB" id="A0A7R9MMM2"/>
<dbReference type="EMBL" id="CAJPVJ010028744">
    <property type="protein sequence ID" value="CAG2179789.1"/>
    <property type="molecule type" value="Genomic_DNA"/>
</dbReference>
<accession>A0A7R9MMM2</accession>
<sequence length="78" mass="9239">VPQEFDCVLDTETDNRVSDEILKYQKEIQKISYLLREKNLVINKLMIALSNQTQEMIHLEKAYHALRQHIIATKSKRL</sequence>
<evidence type="ECO:0000313" key="1">
    <source>
        <dbReference type="EMBL" id="CAD7662653.1"/>
    </source>
</evidence>
<name>A0A7R9MMM2_9ACAR</name>
<evidence type="ECO:0000313" key="2">
    <source>
        <dbReference type="Proteomes" id="UP000728032"/>
    </source>
</evidence>
<dbReference type="EMBL" id="OC943569">
    <property type="protein sequence ID" value="CAD7662653.1"/>
    <property type="molecule type" value="Genomic_DNA"/>
</dbReference>
<reference evidence="1" key="1">
    <citation type="submission" date="2020-11" db="EMBL/GenBank/DDBJ databases">
        <authorList>
            <person name="Tran Van P."/>
        </authorList>
    </citation>
    <scope>NUCLEOTIDE SEQUENCE</scope>
</reference>
<proteinExistence type="predicted"/>
<feature type="non-terminal residue" evidence="1">
    <location>
        <position position="78"/>
    </location>
</feature>
<dbReference type="Proteomes" id="UP000728032">
    <property type="component" value="Unassembled WGS sequence"/>
</dbReference>
<organism evidence="1">
    <name type="scientific">Oppiella nova</name>
    <dbReference type="NCBI Taxonomy" id="334625"/>
    <lineage>
        <taxon>Eukaryota</taxon>
        <taxon>Metazoa</taxon>
        <taxon>Ecdysozoa</taxon>
        <taxon>Arthropoda</taxon>
        <taxon>Chelicerata</taxon>
        <taxon>Arachnida</taxon>
        <taxon>Acari</taxon>
        <taxon>Acariformes</taxon>
        <taxon>Sarcoptiformes</taxon>
        <taxon>Oribatida</taxon>
        <taxon>Brachypylina</taxon>
        <taxon>Oppioidea</taxon>
        <taxon>Oppiidae</taxon>
        <taxon>Oppiella</taxon>
    </lineage>
</organism>